<protein>
    <submittedName>
        <fullName evidence="2">Uncharacterized protein</fullName>
    </submittedName>
</protein>
<dbReference type="STRING" id="1280947.HY30_05995"/>
<keyword evidence="1" id="KW-0472">Membrane</keyword>
<dbReference type="PATRIC" id="fig|1280947.3.peg.2555"/>
<evidence type="ECO:0000256" key="1">
    <source>
        <dbReference type="SAM" id="Phobius"/>
    </source>
</evidence>
<evidence type="ECO:0000313" key="3">
    <source>
        <dbReference type="Proteomes" id="UP000027190"/>
    </source>
</evidence>
<evidence type="ECO:0000313" key="2">
    <source>
        <dbReference type="EMBL" id="KCZ56664.1"/>
    </source>
</evidence>
<comment type="caution">
    <text evidence="2">The sequence shown here is derived from an EMBL/GenBank/DDBJ whole genome shotgun (WGS) entry which is preliminary data.</text>
</comment>
<keyword evidence="3" id="KW-1185">Reference proteome</keyword>
<accession>A0A062UJE6</accession>
<name>A0A062UJE6_9PROT</name>
<gene>
    <name evidence="2" type="ORF">HY30_05995</name>
</gene>
<dbReference type="AlphaFoldDB" id="A0A062UJE6"/>
<reference evidence="2 3" key="1">
    <citation type="journal article" date="2014" name="Antonie Van Leeuwenhoek">
        <title>Hyphomonas beringensis sp. nov. and Hyphomonas chukchiensis sp. nov., isolated from surface seawater of the Bering Sea and Chukchi Sea.</title>
        <authorList>
            <person name="Li C."/>
            <person name="Lai Q."/>
            <person name="Li G."/>
            <person name="Dong C."/>
            <person name="Wang J."/>
            <person name="Liao Y."/>
            <person name="Shao Z."/>
        </authorList>
    </citation>
    <scope>NUCLEOTIDE SEQUENCE [LARGE SCALE GENOMIC DNA]</scope>
    <source>
        <strain evidence="2 3">BH-BN04-4</strain>
    </source>
</reference>
<feature type="transmembrane region" description="Helical" evidence="1">
    <location>
        <begin position="21"/>
        <end position="40"/>
    </location>
</feature>
<proteinExistence type="predicted"/>
<dbReference type="EMBL" id="AWFG01000041">
    <property type="protein sequence ID" value="KCZ56664.1"/>
    <property type="molecule type" value="Genomic_DNA"/>
</dbReference>
<keyword evidence="1" id="KW-0812">Transmembrane</keyword>
<feature type="transmembrane region" description="Helical" evidence="1">
    <location>
        <begin position="98"/>
        <end position="117"/>
    </location>
</feature>
<organism evidence="2 3">
    <name type="scientific">Hyphomonas chukchiensis</name>
    <dbReference type="NCBI Taxonomy" id="1280947"/>
    <lineage>
        <taxon>Bacteria</taxon>
        <taxon>Pseudomonadati</taxon>
        <taxon>Pseudomonadota</taxon>
        <taxon>Alphaproteobacteria</taxon>
        <taxon>Hyphomonadales</taxon>
        <taxon>Hyphomonadaceae</taxon>
        <taxon>Hyphomonas</taxon>
    </lineage>
</organism>
<feature type="transmembrane region" description="Helical" evidence="1">
    <location>
        <begin position="52"/>
        <end position="77"/>
    </location>
</feature>
<dbReference type="Proteomes" id="UP000027190">
    <property type="component" value="Unassembled WGS sequence"/>
</dbReference>
<dbReference type="RefSeq" id="WP_034741146.1">
    <property type="nucleotide sequence ID" value="NZ_AWFG01000041.1"/>
</dbReference>
<sequence length="159" mass="17241">MPIPADTAKAIDTRVNTARSLISAASLLIAGLSFFAFQYLGDEQPKLRTLAMIVLGLLLVSVLQCVRVTSLASNIYAKGCSDDDKRYPRIGRMITMSSAIVLVSMLIFIVIAGLSIFETGQAASDASESLHYQCDIDYGEEGNRTATMSCIRTEVKPRN</sequence>
<keyword evidence="1" id="KW-1133">Transmembrane helix</keyword>